<dbReference type="EMBL" id="BARS01007723">
    <property type="protein sequence ID" value="GAF68633.1"/>
    <property type="molecule type" value="Genomic_DNA"/>
</dbReference>
<gene>
    <name evidence="1" type="ORF">S01H1_14821</name>
</gene>
<organism evidence="1">
    <name type="scientific">marine sediment metagenome</name>
    <dbReference type="NCBI Taxonomy" id="412755"/>
    <lineage>
        <taxon>unclassified sequences</taxon>
        <taxon>metagenomes</taxon>
        <taxon>ecological metagenomes</taxon>
    </lineage>
</organism>
<name>X0RIP0_9ZZZZ</name>
<sequence length="39" mass="4217">MQKTKKAILILALICAGFVPVCSAGTTTRTREVKRLKGL</sequence>
<comment type="caution">
    <text evidence="1">The sequence shown here is derived from an EMBL/GenBank/DDBJ whole genome shotgun (WGS) entry which is preliminary data.</text>
</comment>
<protein>
    <submittedName>
        <fullName evidence="1">Uncharacterized protein</fullName>
    </submittedName>
</protein>
<accession>X0RIP0</accession>
<proteinExistence type="predicted"/>
<dbReference type="AlphaFoldDB" id="X0RIP0"/>
<feature type="non-terminal residue" evidence="1">
    <location>
        <position position="39"/>
    </location>
</feature>
<reference evidence="1" key="1">
    <citation type="journal article" date="2014" name="Front. Microbiol.">
        <title>High frequency of phylogenetically diverse reductive dehalogenase-homologous genes in deep subseafloor sedimentary metagenomes.</title>
        <authorList>
            <person name="Kawai M."/>
            <person name="Futagami T."/>
            <person name="Toyoda A."/>
            <person name="Takaki Y."/>
            <person name="Nishi S."/>
            <person name="Hori S."/>
            <person name="Arai W."/>
            <person name="Tsubouchi T."/>
            <person name="Morono Y."/>
            <person name="Uchiyama I."/>
            <person name="Ito T."/>
            <person name="Fujiyama A."/>
            <person name="Inagaki F."/>
            <person name="Takami H."/>
        </authorList>
    </citation>
    <scope>NUCLEOTIDE SEQUENCE</scope>
    <source>
        <strain evidence="1">Expedition CK06-06</strain>
    </source>
</reference>
<evidence type="ECO:0000313" key="1">
    <source>
        <dbReference type="EMBL" id="GAF68633.1"/>
    </source>
</evidence>